<evidence type="ECO:0000313" key="3">
    <source>
        <dbReference type="Proteomes" id="UP000824165"/>
    </source>
</evidence>
<evidence type="ECO:0000259" key="1">
    <source>
        <dbReference type="Pfam" id="PF03819"/>
    </source>
</evidence>
<feature type="domain" description="NTP pyrophosphohydrolase MazG-like" evidence="1">
    <location>
        <begin position="173"/>
        <end position="227"/>
    </location>
</feature>
<gene>
    <name evidence="2" type="primary">mazG</name>
    <name evidence="2" type="ORF">IAA60_05820</name>
</gene>
<dbReference type="CDD" id="cd11529">
    <property type="entry name" value="NTP-PPase_MazG_Cterm"/>
    <property type="match status" value="1"/>
</dbReference>
<dbReference type="Proteomes" id="UP000824165">
    <property type="component" value="Unassembled WGS sequence"/>
</dbReference>
<organism evidence="2 3">
    <name type="scientific">Candidatus Ornithomonoglobus intestinigallinarum</name>
    <dbReference type="NCBI Taxonomy" id="2840894"/>
    <lineage>
        <taxon>Bacteria</taxon>
        <taxon>Bacillati</taxon>
        <taxon>Bacillota</taxon>
        <taxon>Clostridia</taxon>
        <taxon>Candidatus Ornithomonoglobus</taxon>
    </lineage>
</organism>
<evidence type="ECO:0000313" key="2">
    <source>
        <dbReference type="EMBL" id="HIT85407.1"/>
    </source>
</evidence>
<sequence length="259" mass="29385">MELNKEQYTIDDLFEILAILRGENGCPWDRVQTHESIKKNMIEECYEAVDALDNGSDGDFANELGDVLLQVAFHSQLAEERGAFDFNDVLNEVCRKLIRRHTHVFGADKAGNEAEALLTWEENKKKEKNLSSYTSLLKEVPSYLPALMRAEKIQKKAGSAGFDWDDTDGVYEKLSEEISEVKNAKTQSEKEEELGDLLFTAVNLCRHMNVCAETALAGASSKFIRRFEKAEQCAREDGKELSGLNPEELEQIWEKIKKN</sequence>
<dbReference type="GO" id="GO:0046061">
    <property type="term" value="P:dATP catabolic process"/>
    <property type="evidence" value="ECO:0007669"/>
    <property type="project" value="TreeGrafter"/>
</dbReference>
<dbReference type="InterPro" id="IPR004518">
    <property type="entry name" value="MazG-like_dom"/>
</dbReference>
<accession>A0A9D1H499</accession>
<dbReference type="EMBL" id="DVLU01000055">
    <property type="protein sequence ID" value="HIT85407.1"/>
    <property type="molecule type" value="Genomic_DNA"/>
</dbReference>
<comment type="caution">
    <text evidence="2">The sequence shown here is derived from an EMBL/GenBank/DDBJ whole genome shotgun (WGS) entry which is preliminary data.</text>
</comment>
<dbReference type="GO" id="GO:0006203">
    <property type="term" value="P:dGTP catabolic process"/>
    <property type="evidence" value="ECO:0007669"/>
    <property type="project" value="TreeGrafter"/>
</dbReference>
<dbReference type="GO" id="GO:0047429">
    <property type="term" value="F:nucleoside triphosphate diphosphatase activity"/>
    <property type="evidence" value="ECO:0007669"/>
    <property type="project" value="UniProtKB-EC"/>
</dbReference>
<dbReference type="GO" id="GO:0046076">
    <property type="term" value="P:dTTP catabolic process"/>
    <property type="evidence" value="ECO:0007669"/>
    <property type="project" value="TreeGrafter"/>
</dbReference>
<dbReference type="GO" id="GO:0046052">
    <property type="term" value="P:UTP catabolic process"/>
    <property type="evidence" value="ECO:0007669"/>
    <property type="project" value="TreeGrafter"/>
</dbReference>
<reference evidence="2" key="2">
    <citation type="journal article" date="2021" name="PeerJ">
        <title>Extensive microbial diversity within the chicken gut microbiome revealed by metagenomics and culture.</title>
        <authorList>
            <person name="Gilroy R."/>
            <person name="Ravi A."/>
            <person name="Getino M."/>
            <person name="Pursley I."/>
            <person name="Horton D.L."/>
            <person name="Alikhan N.F."/>
            <person name="Baker D."/>
            <person name="Gharbi K."/>
            <person name="Hall N."/>
            <person name="Watson M."/>
            <person name="Adriaenssens E.M."/>
            <person name="Foster-Nyarko E."/>
            <person name="Jarju S."/>
            <person name="Secka A."/>
            <person name="Antonio M."/>
            <person name="Oren A."/>
            <person name="Chaudhuri R.R."/>
            <person name="La Ragione R."/>
            <person name="Hildebrand F."/>
            <person name="Pallen M.J."/>
        </authorList>
    </citation>
    <scope>NUCLEOTIDE SEQUENCE</scope>
    <source>
        <strain evidence="2">CHK181-108</strain>
    </source>
</reference>
<reference evidence="2" key="1">
    <citation type="submission" date="2020-10" db="EMBL/GenBank/DDBJ databases">
        <authorList>
            <person name="Gilroy R."/>
        </authorList>
    </citation>
    <scope>NUCLEOTIDE SEQUENCE</scope>
    <source>
        <strain evidence="2">CHK181-108</strain>
    </source>
</reference>
<keyword evidence="2" id="KW-0378">Hydrolase</keyword>
<proteinExistence type="predicted"/>
<dbReference type="AlphaFoldDB" id="A0A9D1H499"/>
<name>A0A9D1H499_9FIRM</name>
<dbReference type="GO" id="GO:0006950">
    <property type="term" value="P:response to stress"/>
    <property type="evidence" value="ECO:0007669"/>
    <property type="project" value="UniProtKB-ARBA"/>
</dbReference>
<dbReference type="FunFam" id="1.10.287.1080:FF:000001">
    <property type="entry name" value="Nucleoside triphosphate pyrophosphohydrolase"/>
    <property type="match status" value="1"/>
</dbReference>
<dbReference type="SUPFAM" id="SSF101386">
    <property type="entry name" value="all-alpha NTP pyrophosphatases"/>
    <property type="match status" value="2"/>
</dbReference>
<feature type="domain" description="NTP pyrophosphohydrolase MazG-like" evidence="1">
    <location>
        <begin position="32"/>
        <end position="105"/>
    </location>
</feature>
<dbReference type="EC" id="3.6.1.9" evidence="2"/>
<dbReference type="Pfam" id="PF03819">
    <property type="entry name" value="MazG"/>
    <property type="match status" value="2"/>
</dbReference>
<protein>
    <submittedName>
        <fullName evidence="2">Nucleoside triphosphate pyrophosphohydrolase</fullName>
        <ecNumber evidence="2">3.6.1.9</ecNumber>
    </submittedName>
</protein>
<dbReference type="GO" id="GO:0046047">
    <property type="term" value="P:TTP catabolic process"/>
    <property type="evidence" value="ECO:0007669"/>
    <property type="project" value="TreeGrafter"/>
</dbReference>
<dbReference type="NCBIfam" id="TIGR00444">
    <property type="entry name" value="mazG"/>
    <property type="match status" value="1"/>
</dbReference>
<dbReference type="Gene3D" id="1.10.287.1080">
    <property type="entry name" value="MazG-like"/>
    <property type="match status" value="2"/>
</dbReference>
<dbReference type="CDD" id="cd11528">
    <property type="entry name" value="NTP-PPase_MazG_Nterm"/>
    <property type="match status" value="1"/>
</dbReference>
<dbReference type="InterPro" id="IPR048011">
    <property type="entry name" value="NTP-PPase_MazG-like_C"/>
</dbReference>
<dbReference type="InterPro" id="IPR011551">
    <property type="entry name" value="NTP_PyrPHydrolase_MazG"/>
</dbReference>
<dbReference type="PANTHER" id="PTHR30522:SF0">
    <property type="entry name" value="NUCLEOSIDE TRIPHOSPHATE PYROPHOSPHOHYDROLASE"/>
    <property type="match status" value="1"/>
</dbReference>
<dbReference type="NCBIfam" id="NF007113">
    <property type="entry name" value="PRK09562.1"/>
    <property type="match status" value="1"/>
</dbReference>
<dbReference type="GO" id="GO:0046081">
    <property type="term" value="P:dUTP catabolic process"/>
    <property type="evidence" value="ECO:0007669"/>
    <property type="project" value="TreeGrafter"/>
</dbReference>
<dbReference type="PANTHER" id="PTHR30522">
    <property type="entry name" value="NUCLEOSIDE TRIPHOSPHATE PYROPHOSPHOHYDROLASE"/>
    <property type="match status" value="1"/>
</dbReference>
<dbReference type="InterPro" id="IPR048015">
    <property type="entry name" value="NTP-PPase_MazG-like_N"/>
</dbReference>